<comment type="caution">
    <text evidence="1">The sequence shown here is derived from an EMBL/GenBank/DDBJ whole genome shotgun (WGS) entry which is preliminary data.</text>
</comment>
<protein>
    <submittedName>
        <fullName evidence="1">Jg18752 protein</fullName>
    </submittedName>
</protein>
<proteinExistence type="predicted"/>
<organism evidence="1 2">
    <name type="scientific">Pararge aegeria aegeria</name>
    <dbReference type="NCBI Taxonomy" id="348720"/>
    <lineage>
        <taxon>Eukaryota</taxon>
        <taxon>Metazoa</taxon>
        <taxon>Ecdysozoa</taxon>
        <taxon>Arthropoda</taxon>
        <taxon>Hexapoda</taxon>
        <taxon>Insecta</taxon>
        <taxon>Pterygota</taxon>
        <taxon>Neoptera</taxon>
        <taxon>Endopterygota</taxon>
        <taxon>Lepidoptera</taxon>
        <taxon>Glossata</taxon>
        <taxon>Ditrysia</taxon>
        <taxon>Papilionoidea</taxon>
        <taxon>Nymphalidae</taxon>
        <taxon>Satyrinae</taxon>
        <taxon>Satyrini</taxon>
        <taxon>Parargina</taxon>
        <taxon>Pararge</taxon>
    </lineage>
</organism>
<keyword evidence="2" id="KW-1185">Reference proteome</keyword>
<dbReference type="AlphaFoldDB" id="A0A8S4QV85"/>
<accession>A0A8S4QV85</accession>
<sequence length="92" mass="9616">MIHLGPGCLHSLGKPPEPNLMATGTTQYYTGCDLFCLVGSCTLAVAGLVMGPELARLAGEPSASVRRNYGTQSVPADAAPDNYGRATFRAIF</sequence>
<name>A0A8S4QV85_9NEOP</name>
<evidence type="ECO:0000313" key="2">
    <source>
        <dbReference type="Proteomes" id="UP000838756"/>
    </source>
</evidence>
<gene>
    <name evidence="1" type="primary">jg18752</name>
    <name evidence="1" type="ORF">PAEG_LOCUS6948</name>
</gene>
<reference evidence="1" key="1">
    <citation type="submission" date="2022-03" db="EMBL/GenBank/DDBJ databases">
        <authorList>
            <person name="Lindestad O."/>
        </authorList>
    </citation>
    <scope>NUCLEOTIDE SEQUENCE</scope>
</reference>
<dbReference type="Proteomes" id="UP000838756">
    <property type="component" value="Unassembled WGS sequence"/>
</dbReference>
<dbReference type="EMBL" id="CAKXAJ010020898">
    <property type="protein sequence ID" value="CAH2225203.1"/>
    <property type="molecule type" value="Genomic_DNA"/>
</dbReference>
<evidence type="ECO:0000313" key="1">
    <source>
        <dbReference type="EMBL" id="CAH2225203.1"/>
    </source>
</evidence>